<keyword evidence="2" id="KW-0004">4Fe-4S</keyword>
<evidence type="ECO:0000313" key="11">
    <source>
        <dbReference type="Proteomes" id="UP001198163"/>
    </source>
</evidence>
<evidence type="ECO:0000256" key="5">
    <source>
        <dbReference type="ARBA" id="ARBA00022833"/>
    </source>
</evidence>
<dbReference type="AlphaFoldDB" id="A0AAE3JJQ9"/>
<evidence type="ECO:0000256" key="6">
    <source>
        <dbReference type="ARBA" id="ARBA00023004"/>
    </source>
</evidence>
<evidence type="ECO:0000313" key="10">
    <source>
        <dbReference type="EMBL" id="MCD1655691.1"/>
    </source>
</evidence>
<evidence type="ECO:0000256" key="8">
    <source>
        <dbReference type="ARBA" id="ARBA00023239"/>
    </source>
</evidence>
<name>A0AAE3JJQ9_9SPIR</name>
<organism evidence="10 11">
    <name type="scientific">Teretinema zuelzerae</name>
    <dbReference type="NCBI Taxonomy" id="156"/>
    <lineage>
        <taxon>Bacteria</taxon>
        <taxon>Pseudomonadati</taxon>
        <taxon>Spirochaetota</taxon>
        <taxon>Spirochaetia</taxon>
        <taxon>Spirochaetales</taxon>
        <taxon>Treponemataceae</taxon>
        <taxon>Teretinema</taxon>
    </lineage>
</organism>
<dbReference type="GO" id="GO:0009228">
    <property type="term" value="P:thiamine biosynthetic process"/>
    <property type="evidence" value="ECO:0007669"/>
    <property type="project" value="UniProtKB-UniRule"/>
</dbReference>
<dbReference type="Gene3D" id="3.20.20.540">
    <property type="entry name" value="Radical SAM ThiC family, central domain"/>
    <property type="match status" value="1"/>
</dbReference>
<evidence type="ECO:0000256" key="7">
    <source>
        <dbReference type="ARBA" id="ARBA00023014"/>
    </source>
</evidence>
<dbReference type="InterPro" id="IPR002817">
    <property type="entry name" value="ThiC/BzaA/B"/>
</dbReference>
<evidence type="ECO:0000256" key="2">
    <source>
        <dbReference type="ARBA" id="ARBA00022485"/>
    </source>
</evidence>
<dbReference type="InterPro" id="IPR038521">
    <property type="entry name" value="ThiC/Bza_core_dom"/>
</dbReference>
<evidence type="ECO:0000256" key="3">
    <source>
        <dbReference type="ARBA" id="ARBA00022691"/>
    </source>
</evidence>
<dbReference type="SFLD" id="SFLDG01114">
    <property type="entry name" value="phosphomethylpyrimidine_syntha"/>
    <property type="match status" value="1"/>
</dbReference>
<dbReference type="GO" id="GO:0046872">
    <property type="term" value="F:metal ion binding"/>
    <property type="evidence" value="ECO:0007669"/>
    <property type="project" value="UniProtKB-KW"/>
</dbReference>
<keyword evidence="11" id="KW-1185">Reference proteome</keyword>
<gene>
    <name evidence="10" type="primary">thiC</name>
    <name evidence="10" type="ORF">K7J14_13420</name>
</gene>
<keyword evidence="5" id="KW-0862">Zinc</keyword>
<dbReference type="RefSeq" id="WP_230757321.1">
    <property type="nucleotide sequence ID" value="NZ_JAINWA010000003.1"/>
</dbReference>
<keyword evidence="8 10" id="KW-0456">Lyase</keyword>
<dbReference type="GO" id="GO:0051539">
    <property type="term" value="F:4 iron, 4 sulfur cluster binding"/>
    <property type="evidence" value="ECO:0007669"/>
    <property type="project" value="UniProtKB-KW"/>
</dbReference>
<dbReference type="GO" id="GO:0005829">
    <property type="term" value="C:cytosol"/>
    <property type="evidence" value="ECO:0007669"/>
    <property type="project" value="TreeGrafter"/>
</dbReference>
<evidence type="ECO:0000256" key="4">
    <source>
        <dbReference type="ARBA" id="ARBA00022723"/>
    </source>
</evidence>
<comment type="cofactor">
    <cofactor evidence="1">
        <name>[4Fe-4S] cluster</name>
        <dbReference type="ChEBI" id="CHEBI:49883"/>
    </cofactor>
</comment>
<dbReference type="NCBIfam" id="TIGR00190">
    <property type="entry name" value="thiC"/>
    <property type="match status" value="1"/>
</dbReference>
<dbReference type="SFLD" id="SFLDF00407">
    <property type="entry name" value="phosphomethylpyrimidine_syntha"/>
    <property type="match status" value="1"/>
</dbReference>
<reference evidence="10" key="1">
    <citation type="submission" date="2021-08" db="EMBL/GenBank/DDBJ databases">
        <title>Comparative analyses of Brucepasteria parasyntrophica and Teretinema zuelzerae.</title>
        <authorList>
            <person name="Song Y."/>
            <person name="Brune A."/>
        </authorList>
    </citation>
    <scope>NUCLEOTIDE SEQUENCE</scope>
    <source>
        <strain evidence="10">DSM 1903</strain>
    </source>
</reference>
<keyword evidence="6" id="KW-0408">Iron</keyword>
<accession>A0AAE3JJQ9</accession>
<dbReference type="PANTHER" id="PTHR30557">
    <property type="entry name" value="THIAMINE BIOSYNTHESIS PROTEIN THIC"/>
    <property type="match status" value="1"/>
</dbReference>
<proteinExistence type="predicted"/>
<keyword evidence="3" id="KW-0949">S-adenosyl-L-methionine</keyword>
<dbReference type="Proteomes" id="UP001198163">
    <property type="component" value="Unassembled WGS sequence"/>
</dbReference>
<dbReference type="EMBL" id="JAINWA010000003">
    <property type="protein sequence ID" value="MCD1655691.1"/>
    <property type="molecule type" value="Genomic_DNA"/>
</dbReference>
<dbReference type="Gene3D" id="6.10.250.620">
    <property type="match status" value="1"/>
</dbReference>
<dbReference type="GO" id="GO:0070284">
    <property type="term" value="F:phosphomethylpyrimidine synthase activity"/>
    <property type="evidence" value="ECO:0007669"/>
    <property type="project" value="UniProtKB-EC"/>
</dbReference>
<keyword evidence="4" id="KW-0479">Metal-binding</keyword>
<protein>
    <recommendedName>
        <fullName evidence="9">Phosphomethylpyrimidine synthase</fullName>
        <ecNumber evidence="9">4.1.99.17</ecNumber>
    </recommendedName>
</protein>
<dbReference type="NCBIfam" id="NF009895">
    <property type="entry name" value="PRK13352.1"/>
    <property type="match status" value="1"/>
</dbReference>
<dbReference type="EC" id="4.1.99.17" evidence="9"/>
<dbReference type="Pfam" id="PF01964">
    <property type="entry name" value="ThiC_Rad_SAM"/>
    <property type="match status" value="1"/>
</dbReference>
<sequence length="441" mass="47797">MEQRRTCKSQMEAARSGEITAEVREAARFEGIEPALLRDMIASGTAALPANRRHLKLEPRAVGRKLKTKINVNMGTSRDIEDAEGELEKVRLAEKLGAHALMDLSSAGDTRRLRRTIIETSPLMIGTVPAYDTVARANKPLREITSDDWIESVRLHAEDGVDFQTIHAGLTKRLAEEIIQRSKTGARLTGLVSRGGSLLFAWMAETGKENPYYERFDEVLAICAEHEVTVSLGDSCRPGSTADSSDGAQIGELIVLGDLVQRARKAGVQTIVEGPGHMALDEIEANMAIARRLCGDAPFYVLGPLTTDIAPGYDHITAAIGGAVAAAAGAAFLCYVTPAEHLRLPTLEDVREGIIASVIAAHSADIAKGVPGARDRDDRMSRARQNLDWEQMFTLAVDPEKARLYRSQSEPSEKDSCTMCGKLCAVRNVNRVISGEASDVL</sequence>
<evidence type="ECO:0000256" key="1">
    <source>
        <dbReference type="ARBA" id="ARBA00001966"/>
    </source>
</evidence>
<evidence type="ECO:0000256" key="9">
    <source>
        <dbReference type="NCBIfam" id="TIGR00190"/>
    </source>
</evidence>
<dbReference type="PANTHER" id="PTHR30557:SF1">
    <property type="entry name" value="PHOSPHOMETHYLPYRIMIDINE SYNTHASE, CHLOROPLASTIC"/>
    <property type="match status" value="1"/>
</dbReference>
<keyword evidence="7" id="KW-0411">Iron-sulfur</keyword>
<dbReference type="SFLD" id="SFLDS00113">
    <property type="entry name" value="Radical_SAM_Phosphomethylpyrim"/>
    <property type="match status" value="1"/>
</dbReference>
<comment type="caution">
    <text evidence="10">The sequence shown here is derived from an EMBL/GenBank/DDBJ whole genome shotgun (WGS) entry which is preliminary data.</text>
</comment>